<dbReference type="AlphaFoldDB" id="A0A9D7E0T3"/>
<evidence type="ECO:0000313" key="2">
    <source>
        <dbReference type="Proteomes" id="UP000807785"/>
    </source>
</evidence>
<evidence type="ECO:0000313" key="1">
    <source>
        <dbReference type="EMBL" id="MBK6972059.1"/>
    </source>
</evidence>
<dbReference type="Proteomes" id="UP000807785">
    <property type="component" value="Unassembled WGS sequence"/>
</dbReference>
<reference evidence="1" key="1">
    <citation type="submission" date="2020-10" db="EMBL/GenBank/DDBJ databases">
        <title>Connecting structure to function with the recovery of over 1000 high-quality activated sludge metagenome-assembled genomes encoding full-length rRNA genes using long-read sequencing.</title>
        <authorList>
            <person name="Singleton C.M."/>
            <person name="Petriglieri F."/>
            <person name="Kristensen J.M."/>
            <person name="Kirkegaard R.H."/>
            <person name="Michaelsen T.Y."/>
            <person name="Andersen M.H."/>
            <person name="Karst S.M."/>
            <person name="Dueholm M.S."/>
            <person name="Nielsen P.H."/>
            <person name="Albertsen M."/>
        </authorList>
    </citation>
    <scope>NUCLEOTIDE SEQUENCE</scope>
    <source>
        <strain evidence="1">Bjer_18-Q3-R1-45_BAT3C.347</strain>
    </source>
</reference>
<comment type="caution">
    <text evidence="1">The sequence shown here is derived from an EMBL/GenBank/DDBJ whole genome shotgun (WGS) entry which is preliminary data.</text>
</comment>
<gene>
    <name evidence="1" type="ORF">IPH26_03600</name>
</gene>
<organism evidence="1 2">
    <name type="scientific">Candidatus Methylophosphatis roskildensis</name>
    <dbReference type="NCBI Taxonomy" id="2899263"/>
    <lineage>
        <taxon>Bacteria</taxon>
        <taxon>Pseudomonadati</taxon>
        <taxon>Pseudomonadota</taxon>
        <taxon>Betaproteobacteria</taxon>
        <taxon>Nitrosomonadales</taxon>
        <taxon>Sterolibacteriaceae</taxon>
        <taxon>Candidatus Methylophosphatis</taxon>
    </lineage>
</organism>
<proteinExistence type="predicted"/>
<sequence>MPRNTDRPDVARALGHPAYARAGFRITVDPGRLRPGEYTVAILQRFGADLAVCSSIGRVSLR</sequence>
<accession>A0A9D7E0T3</accession>
<name>A0A9D7E0T3_9PROT</name>
<dbReference type="EMBL" id="JADJEV010000002">
    <property type="protein sequence ID" value="MBK6972059.1"/>
    <property type="molecule type" value="Genomic_DNA"/>
</dbReference>
<protein>
    <submittedName>
        <fullName evidence="1">Uncharacterized protein</fullName>
    </submittedName>
</protein>